<name>A0ABR3MZE2_9TELE</name>
<dbReference type="SUPFAM" id="SSF50494">
    <property type="entry name" value="Trypsin-like serine proteases"/>
    <property type="match status" value="1"/>
</dbReference>
<sequence length="1500" mass="170899">MKFLILALFIAGAYGCGQPTYKPATSRVIGGTDVVPNSWPWQASLQYLSGSSYYHTCGGTLLSSEWVLTAAHCIGSRTYRVYLGKHNLPDNSEAGALAIAPSTIIVHENWDSYNIRNDIALIKLSTPVTFTDKISPACLPESGSILPHDFGCYVTGWGRLWTNGPIADILQQALLPVVDYANCTRNDWWGDLVTDLMVCAGGDGVVSSCNGDSGGPLNCQRSDGTWDVHGIVSFGSSLGCNYPKKPSVFTRVSGYIPWINNVEMRGYLKTLNWIFKLQPKSTTIGRHKDSDLCLQNSGVDECHATIDWCEADGCYAIRDLNSAHGTYVNDCRIHNATVRLSPGDQLHFGYGGSTYELCIDSKKSFPLLAAQSPIPQAWGRARTPSVSPHPPTRPRPLSAGSKQGPNAPDRKTQSSRPGSWSGNTGRACYLRSKTPPNNCQSIHVFPMEEEERLHRLGDGHVRVSLCFEDESQRKDDAIMALKEEVSALKLQLSQKKQGDPDVPHRLRCLEIDIKEKKDQIQQLKDQMLELQRCSGEMLGQAVTERDQRISSLLEQMEKLRNENNSSAALVNSLKKDVSAREKQAVKLATEVDKLRQDVRHKDAKLTSMMDKLEDTQKHQNELLARQREAESLRKERSSLLTEIDRLKQLHQQTQQKEQRVQAELKHTQSRFDSFRDRIVKTVQVSEKESDQKVLDHLTGLMEQMAMYKTKVHDCEMKFKEEAHTQRKVLDETQKFRARLQECQRRVQDACIADTVLMEISGLQDMNLSPSFSWVQEHSLSILNLLHKVLQNAAQSLQTAGVDVSLKTGGVSGALQILCQEHMDVQSELRKLKSEMQKIRETEIQSRDLHSRLEFMQKQFETEKLQAAEGQREMKNTLMRQLEEVMADLQSTRQAESALRREIETRKAEWQAKMEEAKVREAELKESLRELHLKEEERSEKMKQCEEREAKALQRRAEEERQKHRVEVEEYREQVRQHAYTIVAMETRINNAKQNEERWNKMEEERDSLKEQLREALCRLEGFESSSSSTSYTSEKQQEPDQTITSLRESLALSQQEVVSQSEIINALSHDLAQAHARFSDMTGELNEQQKLELESHKALVVDQKIQLSILTQKLTMMSQLVEQKDEEIKKLGEKLRQTEEDLKRKATANRAMENASLVPLQTSRNTKDVALMTAPNDVINQGSKHKGHRREEVILQQHEGLRDMKERIRVLEQKWPSKRLSQQGEPEKQGQMKTQRLQRSAARTGSISSVSGFAFPEALTEAARERTARLDMSDALELSERTYLELARVLREALELSDGELSGYASLKHLPPDERQRIVSMRQTDLEFVRTRLDLQNRQSQQQELLLQENQREIHTLRESQGLGYQTQSELESVKAELETQRQETEQLRQALQDSINQLQRNQQERSVTNRNNRSLSTERTDRKSGRVGHHNCIPNESYEKAPAVKKRTSQMRLQRKESEVDNLKKEMGQKQQICSVVSDLASPLQGPESSLLLQLTEAH</sequence>
<dbReference type="EMBL" id="JAYMGO010000008">
    <property type="protein sequence ID" value="KAL1269998.1"/>
    <property type="molecule type" value="Genomic_DNA"/>
</dbReference>
<dbReference type="PROSITE" id="PS51257">
    <property type="entry name" value="PROKAR_LIPOPROTEIN"/>
    <property type="match status" value="1"/>
</dbReference>
<evidence type="ECO:0000313" key="18">
    <source>
        <dbReference type="Proteomes" id="UP001558613"/>
    </source>
</evidence>
<comment type="catalytic activity">
    <reaction evidence="9">
        <text>Preferential cleavage: Leu-|-Xaa, Met-|-Xaa and Phe-|-Xaa. Hydrolyzes elastin.</text>
        <dbReference type="EC" id="3.4.21.71"/>
    </reaction>
</comment>
<dbReference type="Gene3D" id="2.40.10.10">
    <property type="entry name" value="Trypsin-like serine proteases"/>
    <property type="match status" value="2"/>
</dbReference>
<evidence type="ECO:0000313" key="17">
    <source>
        <dbReference type="EMBL" id="KAL1269998.1"/>
    </source>
</evidence>
<organism evidence="17 18">
    <name type="scientific">Cirrhinus molitorella</name>
    <name type="common">mud carp</name>
    <dbReference type="NCBI Taxonomy" id="172907"/>
    <lineage>
        <taxon>Eukaryota</taxon>
        <taxon>Metazoa</taxon>
        <taxon>Chordata</taxon>
        <taxon>Craniata</taxon>
        <taxon>Vertebrata</taxon>
        <taxon>Euteleostomi</taxon>
        <taxon>Actinopterygii</taxon>
        <taxon>Neopterygii</taxon>
        <taxon>Teleostei</taxon>
        <taxon>Ostariophysi</taxon>
        <taxon>Cypriniformes</taxon>
        <taxon>Cyprinidae</taxon>
        <taxon>Labeoninae</taxon>
        <taxon>Labeonini</taxon>
        <taxon>Cirrhinus</taxon>
    </lineage>
</organism>
<keyword evidence="6 11" id="KW-0720">Serine protease</keyword>
<dbReference type="InterPro" id="IPR050850">
    <property type="entry name" value="Peptidase_S1_Elastase_sf"/>
</dbReference>
<keyword evidence="18" id="KW-1185">Reference proteome</keyword>
<feature type="coiled-coil region" evidence="12">
    <location>
        <begin position="1447"/>
        <end position="1474"/>
    </location>
</feature>
<feature type="coiled-coil region" evidence="12">
    <location>
        <begin position="1121"/>
        <end position="1155"/>
    </location>
</feature>
<dbReference type="InterPro" id="IPR001314">
    <property type="entry name" value="Peptidase_S1A"/>
</dbReference>
<dbReference type="PROSITE" id="PS50240">
    <property type="entry name" value="TRYPSIN_DOM"/>
    <property type="match status" value="1"/>
</dbReference>
<reference evidence="17 18" key="1">
    <citation type="submission" date="2023-09" db="EMBL/GenBank/DDBJ databases">
        <authorList>
            <person name="Wang M."/>
        </authorList>
    </citation>
    <scope>NUCLEOTIDE SEQUENCE [LARGE SCALE GENOMIC DNA]</scope>
    <source>
        <strain evidence="17">GT-2023</strain>
        <tissue evidence="17">Liver</tissue>
    </source>
</reference>
<keyword evidence="7" id="KW-0865">Zymogen</keyword>
<dbReference type="InterPro" id="IPR043504">
    <property type="entry name" value="Peptidase_S1_PA_chymotrypsin"/>
</dbReference>
<dbReference type="InterPro" id="IPR001254">
    <property type="entry name" value="Trypsin_dom"/>
</dbReference>
<dbReference type="PANTHER" id="PTHR24257:SF19">
    <property type="entry name" value="CHYMOTRYPSIN-LIKE ELASTASE FAMILY MEMBER 2B"/>
    <property type="match status" value="1"/>
</dbReference>
<evidence type="ECO:0000256" key="6">
    <source>
        <dbReference type="ARBA" id="ARBA00022825"/>
    </source>
</evidence>
<dbReference type="PRINTS" id="PR00722">
    <property type="entry name" value="CHYMOTRYPSIN"/>
</dbReference>
<dbReference type="InterPro" id="IPR009003">
    <property type="entry name" value="Peptidase_S1_PA"/>
</dbReference>
<feature type="region of interest" description="Disordered" evidence="13">
    <location>
        <begin position="1213"/>
        <end position="1244"/>
    </location>
</feature>
<evidence type="ECO:0000256" key="4">
    <source>
        <dbReference type="ARBA" id="ARBA00022729"/>
    </source>
</evidence>
<dbReference type="SMART" id="SM00020">
    <property type="entry name" value="Tryp_SPc"/>
    <property type="match status" value="1"/>
</dbReference>
<dbReference type="SUPFAM" id="SSF49879">
    <property type="entry name" value="SMAD/FHA domain"/>
    <property type="match status" value="1"/>
</dbReference>
<evidence type="ECO:0000256" key="14">
    <source>
        <dbReference type="SAM" id="SignalP"/>
    </source>
</evidence>
<dbReference type="PROSITE" id="PS00135">
    <property type="entry name" value="TRYPSIN_SER"/>
    <property type="match status" value="1"/>
</dbReference>
<keyword evidence="2" id="KW-0964">Secreted</keyword>
<evidence type="ECO:0000256" key="12">
    <source>
        <dbReference type="SAM" id="Coils"/>
    </source>
</evidence>
<evidence type="ECO:0000259" key="15">
    <source>
        <dbReference type="PROSITE" id="PS50006"/>
    </source>
</evidence>
<evidence type="ECO:0000256" key="7">
    <source>
        <dbReference type="ARBA" id="ARBA00023145"/>
    </source>
</evidence>
<evidence type="ECO:0000256" key="1">
    <source>
        <dbReference type="ARBA" id="ARBA00004613"/>
    </source>
</evidence>
<evidence type="ECO:0000256" key="3">
    <source>
        <dbReference type="ARBA" id="ARBA00022670"/>
    </source>
</evidence>
<dbReference type="CDD" id="cd22700">
    <property type="entry name" value="FHA_FHAD1"/>
    <property type="match status" value="1"/>
</dbReference>
<evidence type="ECO:0000256" key="13">
    <source>
        <dbReference type="SAM" id="MobiDB-lite"/>
    </source>
</evidence>
<feature type="region of interest" description="Disordered" evidence="13">
    <location>
        <begin position="376"/>
        <end position="432"/>
    </location>
</feature>
<dbReference type="Pfam" id="PF00498">
    <property type="entry name" value="FHA"/>
    <property type="match status" value="1"/>
</dbReference>
<feature type="coiled-coil region" evidence="12">
    <location>
        <begin position="478"/>
        <end position="576"/>
    </location>
</feature>
<keyword evidence="12" id="KW-0175">Coiled coil</keyword>
<evidence type="ECO:0000256" key="10">
    <source>
        <dbReference type="ARBA" id="ARBA00038991"/>
    </source>
</evidence>
<dbReference type="Gene3D" id="1.10.287.1490">
    <property type="match status" value="1"/>
</dbReference>
<feature type="domain" description="FHA" evidence="15">
    <location>
        <begin position="282"/>
        <end position="333"/>
    </location>
</feature>
<keyword evidence="5 11" id="KW-0378">Hydrolase</keyword>
<feature type="compositionally biased region" description="Polar residues" evidence="13">
    <location>
        <begin position="414"/>
        <end position="424"/>
    </location>
</feature>
<dbReference type="PANTHER" id="PTHR24257">
    <property type="entry name" value="CHYMOTRYPSIN-LIKE ELASTASE FAMILY MEMBER"/>
    <property type="match status" value="1"/>
</dbReference>
<dbReference type="CDD" id="cd00190">
    <property type="entry name" value="Tryp_SPc"/>
    <property type="match status" value="1"/>
</dbReference>
<evidence type="ECO:0000256" key="5">
    <source>
        <dbReference type="ARBA" id="ARBA00022801"/>
    </source>
</evidence>
<evidence type="ECO:0000256" key="11">
    <source>
        <dbReference type="RuleBase" id="RU363034"/>
    </source>
</evidence>
<feature type="region of interest" description="Disordered" evidence="13">
    <location>
        <begin position="1023"/>
        <end position="1043"/>
    </location>
</feature>
<evidence type="ECO:0000256" key="8">
    <source>
        <dbReference type="ARBA" id="ARBA00023157"/>
    </source>
</evidence>
<dbReference type="Gene3D" id="2.60.200.20">
    <property type="match status" value="1"/>
</dbReference>
<keyword evidence="8" id="KW-1015">Disulfide bond</keyword>
<protein>
    <recommendedName>
        <fullName evidence="10">pancreatic elastase II</fullName>
        <ecNumber evidence="10">3.4.21.71</ecNumber>
    </recommendedName>
</protein>
<evidence type="ECO:0000256" key="9">
    <source>
        <dbReference type="ARBA" id="ARBA00036026"/>
    </source>
</evidence>
<proteinExistence type="predicted"/>
<dbReference type="Pfam" id="PF00089">
    <property type="entry name" value="Trypsin"/>
    <property type="match status" value="1"/>
</dbReference>
<feature type="region of interest" description="Disordered" evidence="13">
    <location>
        <begin position="1398"/>
        <end position="1435"/>
    </location>
</feature>
<feature type="compositionally biased region" description="Polar residues" evidence="13">
    <location>
        <begin position="1398"/>
        <end position="1416"/>
    </location>
</feature>
<comment type="caution">
    <text evidence="17">The sequence shown here is derived from an EMBL/GenBank/DDBJ whole genome shotgun (WGS) entry which is preliminary data.</text>
</comment>
<evidence type="ECO:0000256" key="2">
    <source>
        <dbReference type="ARBA" id="ARBA00022525"/>
    </source>
</evidence>
<dbReference type="InterPro" id="IPR000253">
    <property type="entry name" value="FHA_dom"/>
</dbReference>
<feature type="chain" id="PRO_5045871438" description="pancreatic elastase II" evidence="14">
    <location>
        <begin position="16"/>
        <end position="1500"/>
    </location>
</feature>
<feature type="compositionally biased region" description="Polar residues" evidence="13">
    <location>
        <begin position="1231"/>
        <end position="1244"/>
    </location>
</feature>
<keyword evidence="4 14" id="KW-0732">Signal</keyword>
<dbReference type="InterPro" id="IPR033116">
    <property type="entry name" value="TRYPSIN_SER"/>
</dbReference>
<keyword evidence="3 11" id="KW-0645">Protease</keyword>
<feature type="domain" description="Peptidase S1" evidence="16">
    <location>
        <begin position="28"/>
        <end position="264"/>
    </location>
</feature>
<dbReference type="SMART" id="SM00240">
    <property type="entry name" value="FHA"/>
    <property type="match status" value="1"/>
</dbReference>
<dbReference type="InterPro" id="IPR008984">
    <property type="entry name" value="SMAD_FHA_dom_sf"/>
</dbReference>
<dbReference type="PROSITE" id="PS50006">
    <property type="entry name" value="FHA_DOMAIN"/>
    <property type="match status" value="1"/>
</dbReference>
<comment type="subcellular location">
    <subcellularLocation>
        <location evidence="1">Secreted</location>
    </subcellularLocation>
</comment>
<dbReference type="EC" id="3.4.21.71" evidence="10"/>
<feature type="compositionally biased region" description="Low complexity" evidence="13">
    <location>
        <begin position="1024"/>
        <end position="1033"/>
    </location>
</feature>
<dbReference type="Proteomes" id="UP001558613">
    <property type="component" value="Unassembled WGS sequence"/>
</dbReference>
<feature type="coiled-coil region" evidence="12">
    <location>
        <begin position="609"/>
        <end position="670"/>
    </location>
</feature>
<feature type="signal peptide" evidence="14">
    <location>
        <begin position="1"/>
        <end position="15"/>
    </location>
</feature>
<accession>A0ABR3MZE2</accession>
<gene>
    <name evidence="17" type="ORF">QQF64_032287</name>
</gene>
<dbReference type="PROSITE" id="PS00134">
    <property type="entry name" value="TRYPSIN_HIS"/>
    <property type="match status" value="1"/>
</dbReference>
<evidence type="ECO:0000259" key="16">
    <source>
        <dbReference type="PROSITE" id="PS50240"/>
    </source>
</evidence>
<dbReference type="InterPro" id="IPR018114">
    <property type="entry name" value="TRYPSIN_HIS"/>
</dbReference>